<dbReference type="PANTHER" id="PTHR46310">
    <property type="entry name" value="AMIDASE 1"/>
    <property type="match status" value="1"/>
</dbReference>
<comment type="caution">
    <text evidence="2">The sequence shown here is derived from an EMBL/GenBank/DDBJ whole genome shotgun (WGS) entry which is preliminary data.</text>
</comment>
<dbReference type="InterPro" id="IPR036928">
    <property type="entry name" value="AS_sf"/>
</dbReference>
<dbReference type="EMBL" id="JAPDFR010000009">
    <property type="protein sequence ID" value="KAK0383810.1"/>
    <property type="molecule type" value="Genomic_DNA"/>
</dbReference>
<name>A0AA39L4M7_SARSR</name>
<protein>
    <recommendedName>
        <fullName evidence="1">Amidase domain-containing protein</fullName>
    </recommendedName>
</protein>
<evidence type="ECO:0000313" key="2">
    <source>
        <dbReference type="EMBL" id="KAK0383810.1"/>
    </source>
</evidence>
<gene>
    <name evidence="2" type="ORF">NLU13_9721</name>
</gene>
<sequence>MRSNALITCVIAGVQYLIHPQKLGTIDATIHPDALIPVTLLDTDQLEDPNLETLLKLYDLYDDVFIPEFGSVLVEKTPISAASEQLSPHVNDRPLYRFANDSSIKEIGELPSGPYFLYGPNLYQAWRLYADDLDAFTTGIIPEDVDSPTIFRPLGALDKQGLHKAVPVPSKLYYPPPAVSGPDQPLSGVRIAVTDAMSIRGVPRTLSSRAWVETHPERPDESAELVEHLISMGAVIVGKTKTSQFTAGRDWIDASAPLSPRSDHYQRPEGSSAGASAALAGYYWLSHAVADDDRGDSLDSASQEGFFALRPSSRSLLTHKVMLATKMFSGISVSARHLEQLLSISDALLDFSSETQITKLLRITDLEEGLDDPERSLYEDFVRAIETEIGVKSRTVNLSKEWKRSVNKKSSLRDKLNTSGFVTFCHQFYRRFADFRNAYENEHSHQPFLEPTVRTLWSYGASTPEAETEQAEEEIQEIRHWLRKYIFSNDNKTAIVLPIISPEHVYRDEDLPLQEPRNLLRSSGLSALLGLPSLNAPFAQIPFRSRITNATEYRPISASIFGPHGSDVALIKLVQNAYRTAQWRTHVDTGRFTFPPAANSRNVDEMKTGYGDQQHPNYLTGINSVTEDWESPEL</sequence>
<proteinExistence type="predicted"/>
<reference evidence="2" key="1">
    <citation type="submission" date="2022-10" db="EMBL/GenBank/DDBJ databases">
        <title>Determination and structural analysis of whole genome sequence of Sarocladium strictum F4-1.</title>
        <authorList>
            <person name="Hu L."/>
            <person name="Jiang Y."/>
        </authorList>
    </citation>
    <scope>NUCLEOTIDE SEQUENCE</scope>
    <source>
        <strain evidence="2">F4-1</strain>
    </source>
</reference>
<dbReference type="SUPFAM" id="SSF75304">
    <property type="entry name" value="Amidase signature (AS) enzymes"/>
    <property type="match status" value="1"/>
</dbReference>
<dbReference type="AlphaFoldDB" id="A0AA39L4M7"/>
<dbReference type="Proteomes" id="UP001175261">
    <property type="component" value="Unassembled WGS sequence"/>
</dbReference>
<organism evidence="2 3">
    <name type="scientific">Sarocladium strictum</name>
    <name type="common">Black bundle disease fungus</name>
    <name type="synonym">Acremonium strictum</name>
    <dbReference type="NCBI Taxonomy" id="5046"/>
    <lineage>
        <taxon>Eukaryota</taxon>
        <taxon>Fungi</taxon>
        <taxon>Dikarya</taxon>
        <taxon>Ascomycota</taxon>
        <taxon>Pezizomycotina</taxon>
        <taxon>Sordariomycetes</taxon>
        <taxon>Hypocreomycetidae</taxon>
        <taxon>Hypocreales</taxon>
        <taxon>Sarocladiaceae</taxon>
        <taxon>Sarocladium</taxon>
    </lineage>
</organism>
<accession>A0AA39L4M7</accession>
<dbReference type="Pfam" id="PF01425">
    <property type="entry name" value="Amidase"/>
    <property type="match status" value="1"/>
</dbReference>
<feature type="domain" description="Amidase" evidence="1">
    <location>
        <begin position="181"/>
        <end position="282"/>
    </location>
</feature>
<dbReference type="InterPro" id="IPR023631">
    <property type="entry name" value="Amidase_dom"/>
</dbReference>
<evidence type="ECO:0000313" key="3">
    <source>
        <dbReference type="Proteomes" id="UP001175261"/>
    </source>
</evidence>
<keyword evidence="3" id="KW-1185">Reference proteome</keyword>
<dbReference type="Gene3D" id="3.90.1300.10">
    <property type="entry name" value="Amidase signature (AS) domain"/>
    <property type="match status" value="1"/>
</dbReference>
<dbReference type="PANTHER" id="PTHR46310:SF7">
    <property type="entry name" value="AMIDASE 1"/>
    <property type="match status" value="1"/>
</dbReference>
<evidence type="ECO:0000259" key="1">
    <source>
        <dbReference type="Pfam" id="PF01425"/>
    </source>
</evidence>